<proteinExistence type="predicted"/>
<dbReference type="SUPFAM" id="SSF53474">
    <property type="entry name" value="alpha/beta-Hydrolases"/>
    <property type="match status" value="1"/>
</dbReference>
<gene>
    <name evidence="1" type="ORF">JOE69_000470</name>
</gene>
<keyword evidence="2" id="KW-1185">Reference proteome</keyword>
<protein>
    <submittedName>
        <fullName evidence="1">Uncharacterized protein</fullName>
    </submittedName>
</protein>
<dbReference type="InterPro" id="IPR029058">
    <property type="entry name" value="AB_hydrolase_fold"/>
</dbReference>
<name>A0ABU1JA05_9MICC</name>
<dbReference type="Gene3D" id="3.40.50.1820">
    <property type="entry name" value="alpha/beta hydrolase"/>
    <property type="match status" value="1"/>
</dbReference>
<dbReference type="Proteomes" id="UP001185069">
    <property type="component" value="Unassembled WGS sequence"/>
</dbReference>
<organism evidence="1 2">
    <name type="scientific">Arthrobacter russicus</name>
    <dbReference type="NCBI Taxonomy" id="172040"/>
    <lineage>
        <taxon>Bacteria</taxon>
        <taxon>Bacillati</taxon>
        <taxon>Actinomycetota</taxon>
        <taxon>Actinomycetes</taxon>
        <taxon>Micrococcales</taxon>
        <taxon>Micrococcaceae</taxon>
        <taxon>Arthrobacter</taxon>
    </lineage>
</organism>
<comment type="caution">
    <text evidence="1">The sequence shown here is derived from an EMBL/GenBank/DDBJ whole genome shotgun (WGS) entry which is preliminary data.</text>
</comment>
<accession>A0ABU1JA05</accession>
<sequence>MQRPDLVHSLLLCEPACLSLTKDLPATAAHIKLMQPVFDLRNELDDVEYYRQFSQLAFGEAARKLDPDDAEALRTARRLRLQAPAWEAPLDIVPGVPTMVLTGGWEPMYEEVAEYLASTGARHLIVGGGHRPQDTESGQAAIKEFLANSQK</sequence>
<reference evidence="1 2" key="1">
    <citation type="submission" date="2023-07" db="EMBL/GenBank/DDBJ databases">
        <title>Sequencing the genomes of 1000 actinobacteria strains.</title>
        <authorList>
            <person name="Klenk H.-P."/>
        </authorList>
    </citation>
    <scope>NUCLEOTIDE SEQUENCE [LARGE SCALE GENOMIC DNA]</scope>
    <source>
        <strain evidence="1 2">DSM 14555</strain>
    </source>
</reference>
<evidence type="ECO:0000313" key="2">
    <source>
        <dbReference type="Proteomes" id="UP001185069"/>
    </source>
</evidence>
<evidence type="ECO:0000313" key="1">
    <source>
        <dbReference type="EMBL" id="MDR6268232.1"/>
    </source>
</evidence>
<dbReference type="EMBL" id="JAVDQF010000001">
    <property type="protein sequence ID" value="MDR6268232.1"/>
    <property type="molecule type" value="Genomic_DNA"/>
</dbReference>